<name>A0A5N0TPN4_9MICO</name>
<protein>
    <submittedName>
        <fullName evidence="5">ABC transporter substrate-binding protein</fullName>
    </submittedName>
</protein>
<keyword evidence="6" id="KW-1185">Reference proteome</keyword>
<dbReference type="Gene3D" id="3.40.50.2300">
    <property type="match status" value="2"/>
</dbReference>
<dbReference type="RefSeq" id="WP_150891394.1">
    <property type="nucleotide sequence ID" value="NZ_VYUY01000001.1"/>
</dbReference>
<dbReference type="InterPro" id="IPR028081">
    <property type="entry name" value="Leu-bd"/>
</dbReference>
<dbReference type="Proteomes" id="UP000326838">
    <property type="component" value="Unassembled WGS sequence"/>
</dbReference>
<evidence type="ECO:0000313" key="5">
    <source>
        <dbReference type="EMBL" id="KAA9136208.1"/>
    </source>
</evidence>
<gene>
    <name evidence="5" type="ORF">F6B40_00050</name>
</gene>
<dbReference type="Pfam" id="PF13458">
    <property type="entry name" value="Peripla_BP_6"/>
    <property type="match status" value="1"/>
</dbReference>
<dbReference type="CDD" id="cd06331">
    <property type="entry name" value="PBP1_AmiC-like"/>
    <property type="match status" value="1"/>
</dbReference>
<organism evidence="5 6">
    <name type="scientific">Microbacterium caowuchunii</name>
    <dbReference type="NCBI Taxonomy" id="2614638"/>
    <lineage>
        <taxon>Bacteria</taxon>
        <taxon>Bacillati</taxon>
        <taxon>Actinomycetota</taxon>
        <taxon>Actinomycetes</taxon>
        <taxon>Micrococcales</taxon>
        <taxon>Microbacteriaceae</taxon>
        <taxon>Microbacterium</taxon>
    </lineage>
</organism>
<evidence type="ECO:0000256" key="1">
    <source>
        <dbReference type="ARBA" id="ARBA00010062"/>
    </source>
</evidence>
<dbReference type="InterPro" id="IPR028082">
    <property type="entry name" value="Peripla_BP_I"/>
</dbReference>
<feature type="chain" id="PRO_5024427554" evidence="3">
    <location>
        <begin position="39"/>
        <end position="410"/>
    </location>
</feature>
<dbReference type="AlphaFoldDB" id="A0A5N0TPN4"/>
<accession>A0A5N0TPN4</accession>
<sequence>METASTARRLTGRRATTGIAALAAFTLALTACGGGSFAGGADDDADGAEDRAFRLGLVAPTTGVASLEGSSLVSGAELGIEAVNADGGVLGHPIELVVVDDKSDAATSTQVTQQLIRQNDVDYVLGTIAGDTSVAAGSVAAEAGVPFSTVVNGSVEFCSPHFWPFGASERMMVEDLVPLMIEQYGPRVGLVGNDYIFPHTYHAVASEIIAENGGEVVAEEYSPLGTADWQPVIGKLENADPDWILTAVVGGDAVSFMTQADQFGLLTDRGVTGTTSQQEFYGALGPILEGRTTVLQYSDQTPGADNEAFVTAYREEHGDNGSISAIAATAYEAVRFIAAAVNAAGSYEADAISEQMSTIRLDGLLGELGFREDNHYVSSNMVLVQIDEGGVYSTVEVLDPIDDTTARSCS</sequence>
<comment type="caution">
    <text evidence="5">The sequence shown here is derived from an EMBL/GenBank/DDBJ whole genome shotgun (WGS) entry which is preliminary data.</text>
</comment>
<keyword evidence="2 3" id="KW-0732">Signal</keyword>
<evidence type="ECO:0000259" key="4">
    <source>
        <dbReference type="Pfam" id="PF13458"/>
    </source>
</evidence>
<dbReference type="PANTHER" id="PTHR47628">
    <property type="match status" value="1"/>
</dbReference>
<dbReference type="EMBL" id="VYUY01000001">
    <property type="protein sequence ID" value="KAA9136208.1"/>
    <property type="molecule type" value="Genomic_DNA"/>
</dbReference>
<evidence type="ECO:0000256" key="3">
    <source>
        <dbReference type="SAM" id="SignalP"/>
    </source>
</evidence>
<evidence type="ECO:0000256" key="2">
    <source>
        <dbReference type="ARBA" id="ARBA00022729"/>
    </source>
</evidence>
<comment type="similarity">
    <text evidence="1">Belongs to the leucine-binding protein family.</text>
</comment>
<dbReference type="SUPFAM" id="SSF53822">
    <property type="entry name" value="Periplasmic binding protein-like I"/>
    <property type="match status" value="1"/>
</dbReference>
<feature type="domain" description="Leucine-binding protein" evidence="4">
    <location>
        <begin position="54"/>
        <end position="390"/>
    </location>
</feature>
<proteinExistence type="inferred from homology"/>
<evidence type="ECO:0000313" key="6">
    <source>
        <dbReference type="Proteomes" id="UP000326838"/>
    </source>
</evidence>
<dbReference type="PANTHER" id="PTHR47628:SF1">
    <property type="entry name" value="ALIPHATIC AMIDASE EXPRESSION-REGULATING PROTEIN"/>
    <property type="match status" value="1"/>
</dbReference>
<reference evidence="6" key="1">
    <citation type="submission" date="2019-09" db="EMBL/GenBank/DDBJ databases">
        <title>Mumia zhuanghuii sp. nov. isolated from the intestinal contents of plateau pika (Ochotona curzoniae) in the Qinghai-Tibet plateau of China.</title>
        <authorList>
            <person name="Tian Z."/>
        </authorList>
    </citation>
    <scope>NUCLEOTIDE SEQUENCE [LARGE SCALE GENOMIC DNA]</scope>
    <source>
        <strain evidence="6">L-033</strain>
    </source>
</reference>
<feature type="signal peptide" evidence="3">
    <location>
        <begin position="1"/>
        <end position="38"/>
    </location>
</feature>